<evidence type="ECO:0000256" key="1">
    <source>
        <dbReference type="SAM" id="MobiDB-lite"/>
    </source>
</evidence>
<dbReference type="Pfam" id="PF20530">
    <property type="entry name" value="DUF6745"/>
    <property type="match status" value="1"/>
</dbReference>
<sequence length="363" mass="38920">MRTERCSQPLHSGSTDMLIRTSLSGPGHPLAPASTRRVPAHEARALILRGDVRGPLHFRGTLDLSGVPLTRLPDDLSGDTLNVSGTGLTDLPERLAVGELIASGLPLTRVPASLRVRFRLTLDDCARLTELPRNLSVGSLSVQGGLSLESLPEGLDVCFLNLSRCDALSRWPRQASVRFGHLTLQGCLSLRDLPGWLTQIAQLDLSGCRGVTTLPAGLRISGWLDVAGSGLSGAPAGTPLRWRGVQVDERIAFDPGSLTGADVLAEPNTEVRRVMMERVGYERFLAEVGAQELDRDRDAGGERRLLRIDLPGDEPFVALSVRCPSTGRAYVLRVPPTIRTAHAGSAWLAGFDDPAAYAPVTEA</sequence>
<accession>A0ABQ2S8A3</accession>
<keyword evidence="4" id="KW-1185">Reference proteome</keyword>
<dbReference type="InterPro" id="IPR046633">
    <property type="entry name" value="DUF6745"/>
</dbReference>
<proteinExistence type="predicted"/>
<dbReference type="EMBL" id="BMQN01000019">
    <property type="protein sequence ID" value="GGS07499.1"/>
    <property type="molecule type" value="Genomic_DNA"/>
</dbReference>
<dbReference type="InterPro" id="IPR032675">
    <property type="entry name" value="LRR_dom_sf"/>
</dbReference>
<reference evidence="4" key="1">
    <citation type="journal article" date="2019" name="Int. J. Syst. Evol. Microbiol.">
        <title>The Global Catalogue of Microorganisms (GCM) 10K type strain sequencing project: providing services to taxonomists for standard genome sequencing and annotation.</title>
        <authorList>
            <consortium name="The Broad Institute Genomics Platform"/>
            <consortium name="The Broad Institute Genome Sequencing Center for Infectious Disease"/>
            <person name="Wu L."/>
            <person name="Ma J."/>
        </authorList>
    </citation>
    <scope>NUCLEOTIDE SEQUENCE [LARGE SCALE GENOMIC DNA]</scope>
    <source>
        <strain evidence="4">JCM 31405</strain>
    </source>
</reference>
<evidence type="ECO:0000313" key="3">
    <source>
        <dbReference type="EMBL" id="GGS07499.1"/>
    </source>
</evidence>
<organism evidence="3 4">
    <name type="scientific">Deinococcus sedimenti</name>
    <dbReference type="NCBI Taxonomy" id="1867090"/>
    <lineage>
        <taxon>Bacteria</taxon>
        <taxon>Thermotogati</taxon>
        <taxon>Deinococcota</taxon>
        <taxon>Deinococci</taxon>
        <taxon>Deinococcales</taxon>
        <taxon>Deinococcaceae</taxon>
        <taxon>Deinococcus</taxon>
    </lineage>
</organism>
<evidence type="ECO:0000259" key="2">
    <source>
        <dbReference type="Pfam" id="PF20530"/>
    </source>
</evidence>
<comment type="caution">
    <text evidence="3">The sequence shown here is derived from an EMBL/GenBank/DDBJ whole genome shotgun (WGS) entry which is preliminary data.</text>
</comment>
<dbReference type="Proteomes" id="UP000644548">
    <property type="component" value="Unassembled WGS sequence"/>
</dbReference>
<feature type="domain" description="DUF6745" evidence="2">
    <location>
        <begin position="241"/>
        <end position="362"/>
    </location>
</feature>
<feature type="region of interest" description="Disordered" evidence="1">
    <location>
        <begin position="1"/>
        <end position="36"/>
    </location>
</feature>
<gene>
    <name evidence="3" type="ORF">GCM10008960_37410</name>
</gene>
<dbReference type="Gene3D" id="3.80.10.10">
    <property type="entry name" value="Ribonuclease Inhibitor"/>
    <property type="match status" value="1"/>
</dbReference>
<dbReference type="SUPFAM" id="SSF52058">
    <property type="entry name" value="L domain-like"/>
    <property type="match status" value="1"/>
</dbReference>
<name>A0ABQ2S8A3_9DEIO</name>
<evidence type="ECO:0000313" key="4">
    <source>
        <dbReference type="Proteomes" id="UP000644548"/>
    </source>
</evidence>
<protein>
    <recommendedName>
        <fullName evidence="2">DUF6745 domain-containing protein</fullName>
    </recommendedName>
</protein>